<keyword evidence="2 7" id="KW-0732">Signal</keyword>
<dbReference type="InterPro" id="IPR004872">
    <property type="entry name" value="Lipoprotein_NlpA"/>
</dbReference>
<comment type="subcellular location">
    <subcellularLocation>
        <location evidence="1">Membrane</location>
        <topology evidence="1">Lipid-anchor</topology>
    </subcellularLocation>
</comment>
<evidence type="ECO:0000256" key="2">
    <source>
        <dbReference type="ARBA" id="ARBA00022729"/>
    </source>
</evidence>
<dbReference type="OrthoDB" id="9812878at2"/>
<keyword evidence="4" id="KW-0564">Palmitate</keyword>
<keyword evidence="5 6" id="KW-0449">Lipoprotein</keyword>
<evidence type="ECO:0000256" key="4">
    <source>
        <dbReference type="ARBA" id="ARBA00023139"/>
    </source>
</evidence>
<dbReference type="EMBL" id="FQUZ01000018">
    <property type="protein sequence ID" value="SHF30641.1"/>
    <property type="molecule type" value="Genomic_DNA"/>
</dbReference>
<evidence type="ECO:0000313" key="9">
    <source>
        <dbReference type="Proteomes" id="UP000184327"/>
    </source>
</evidence>
<dbReference type="GO" id="GO:0016020">
    <property type="term" value="C:membrane"/>
    <property type="evidence" value="ECO:0007669"/>
    <property type="project" value="UniProtKB-SubCell"/>
</dbReference>
<sequence>MPHHPIRTLSRTLASLLLGTGMLLAAVPASASEPLVIAADALPHAQILQQASKIDPSLKLKIVEFPNGVNPNELLAGGDVQANYFQHVPYLRLQEQALKQTFAVAATVHIEPLGIYSQKHQSLKDIPSGGIVSLPNNASNLSRALFLLQDNGLIRLKPEFSDPATHLAKPADIIENPRNLTIKEVDSALLPRTLPDVALAIINGNYALEAGLKPAKDALALEKVANNPYANVLVTTPQLLNDARIQQLTKVLESAELARFIQNQYEGSVIAVNPH</sequence>
<accession>A0A1M5AK54</accession>
<dbReference type="STRING" id="1122156.SAMN02745117_01686"/>
<evidence type="ECO:0000256" key="1">
    <source>
        <dbReference type="ARBA" id="ARBA00004635"/>
    </source>
</evidence>
<dbReference type="PANTHER" id="PTHR30429:SF0">
    <property type="entry name" value="METHIONINE-BINDING LIPOPROTEIN METQ"/>
    <property type="match status" value="1"/>
</dbReference>
<keyword evidence="3" id="KW-0472">Membrane</keyword>
<dbReference type="AlphaFoldDB" id="A0A1M5AK54"/>
<dbReference type="RefSeq" id="WP_073356259.1">
    <property type="nucleotide sequence ID" value="NZ_FQUZ01000018.1"/>
</dbReference>
<protein>
    <recommendedName>
        <fullName evidence="6">Lipoprotein</fullName>
    </recommendedName>
</protein>
<dbReference type="Pfam" id="PF03180">
    <property type="entry name" value="Lipoprotein_9"/>
    <property type="match status" value="1"/>
</dbReference>
<dbReference type="Proteomes" id="UP000184327">
    <property type="component" value="Unassembled WGS sequence"/>
</dbReference>
<dbReference type="SUPFAM" id="SSF53850">
    <property type="entry name" value="Periplasmic binding protein-like II"/>
    <property type="match status" value="1"/>
</dbReference>
<feature type="signal peptide" evidence="7">
    <location>
        <begin position="1"/>
        <end position="31"/>
    </location>
</feature>
<proteinExistence type="inferred from homology"/>
<gene>
    <name evidence="8" type="ORF">SAMN02745117_01686</name>
</gene>
<dbReference type="PANTHER" id="PTHR30429">
    <property type="entry name" value="D-METHIONINE-BINDING LIPOPROTEIN METQ"/>
    <property type="match status" value="1"/>
</dbReference>
<evidence type="ECO:0000313" key="8">
    <source>
        <dbReference type="EMBL" id="SHF30641.1"/>
    </source>
</evidence>
<dbReference type="Gene3D" id="3.40.190.10">
    <property type="entry name" value="Periplasmic binding protein-like II"/>
    <property type="match status" value="2"/>
</dbReference>
<keyword evidence="9" id="KW-1185">Reference proteome</keyword>
<comment type="similarity">
    <text evidence="6">Belongs to the nlpA lipoprotein family.</text>
</comment>
<evidence type="ECO:0000256" key="5">
    <source>
        <dbReference type="ARBA" id="ARBA00023288"/>
    </source>
</evidence>
<evidence type="ECO:0000256" key="7">
    <source>
        <dbReference type="SAM" id="SignalP"/>
    </source>
</evidence>
<dbReference type="PIRSF" id="PIRSF002854">
    <property type="entry name" value="MetQ"/>
    <property type="match status" value="1"/>
</dbReference>
<evidence type="ECO:0000256" key="3">
    <source>
        <dbReference type="ARBA" id="ARBA00023136"/>
    </source>
</evidence>
<reference evidence="8 9" key="1">
    <citation type="submission" date="2016-11" db="EMBL/GenBank/DDBJ databases">
        <authorList>
            <person name="Jaros S."/>
            <person name="Januszkiewicz K."/>
            <person name="Wedrychowicz H."/>
        </authorList>
    </citation>
    <scope>NUCLEOTIDE SEQUENCE [LARGE SCALE GENOMIC DNA]</scope>
    <source>
        <strain evidence="8 9">DSM 16112</strain>
    </source>
</reference>
<feature type="chain" id="PRO_5012883565" description="Lipoprotein" evidence="7">
    <location>
        <begin position="32"/>
        <end position="275"/>
    </location>
</feature>
<organism evidence="8 9">
    <name type="scientific">Lampropedia hyalina DSM 16112</name>
    <dbReference type="NCBI Taxonomy" id="1122156"/>
    <lineage>
        <taxon>Bacteria</taxon>
        <taxon>Pseudomonadati</taxon>
        <taxon>Pseudomonadota</taxon>
        <taxon>Betaproteobacteria</taxon>
        <taxon>Burkholderiales</taxon>
        <taxon>Comamonadaceae</taxon>
        <taxon>Lampropedia</taxon>
    </lineage>
</organism>
<name>A0A1M5AK54_9BURK</name>
<evidence type="ECO:0000256" key="6">
    <source>
        <dbReference type="PIRNR" id="PIRNR002854"/>
    </source>
</evidence>